<dbReference type="Pfam" id="PF00589">
    <property type="entry name" value="Phage_integrase"/>
    <property type="match status" value="1"/>
</dbReference>
<dbReference type="RefSeq" id="WP_171379655.1">
    <property type="nucleotide sequence ID" value="NZ_PKQI01000001.1"/>
</dbReference>
<dbReference type="Proteomes" id="UP000526233">
    <property type="component" value="Unassembled WGS sequence"/>
</dbReference>
<comment type="similarity">
    <text evidence="1">Belongs to the 'phage' integrase family.</text>
</comment>
<sequence length="423" mass="46878">MARQMNRLTARTVASISDTGMHADGGGLYLNVKKNSRSWSFVFFVGGKRRELGLGSLSTVSLAEARKKADEARRLVAAGGDPIAEREADTAEARVPTFGAMADRYIEAMEAGWRNPKHRDQWRMTLGRTRDADGKLTKKGYCLDLANKRVDEITTEDVLKVLKPIWSKKPETANRIRGRIEMVLDAAKVAGHRTGENPAAWRGHLALILPKRSKLSKGNHAAMAYGELPKFMAKLREAKGLGALALEFTILTAARSGETRGATWSEIDPDAKLWKISAARMKAGKEHRVPLTDRALAIIDEVAMLRRPIDGDDAHALVFPSTKPGKSLSDMTLSAVLRRMELNDVTVHGFRSSFRDWAGDETHYPRDVIEQALAHTLESKTEAAYRRGDALEKRRKLMEAWEAFCFPSEANNVVFITSGREAG</sequence>
<dbReference type="GO" id="GO:0006310">
    <property type="term" value="P:DNA recombination"/>
    <property type="evidence" value="ECO:0007669"/>
    <property type="project" value="UniProtKB-KW"/>
</dbReference>
<keyword evidence="3 5" id="KW-0238">DNA-binding</keyword>
<dbReference type="AlphaFoldDB" id="A0A7Y3T1U5"/>
<accession>A0A7Y3T1U5</accession>
<dbReference type="InterPro" id="IPR053876">
    <property type="entry name" value="Phage_int_M"/>
</dbReference>
<evidence type="ECO:0000256" key="2">
    <source>
        <dbReference type="ARBA" id="ARBA00022908"/>
    </source>
</evidence>
<keyword evidence="4" id="KW-0233">DNA recombination</keyword>
<dbReference type="InterPro" id="IPR044068">
    <property type="entry name" value="CB"/>
</dbReference>
<dbReference type="InterPro" id="IPR050808">
    <property type="entry name" value="Phage_Integrase"/>
</dbReference>
<name>A0A7Y3T1U5_9HYPH</name>
<evidence type="ECO:0000313" key="8">
    <source>
        <dbReference type="EMBL" id="NNV19521.1"/>
    </source>
</evidence>
<evidence type="ECO:0000256" key="5">
    <source>
        <dbReference type="PROSITE-ProRule" id="PRU01248"/>
    </source>
</evidence>
<evidence type="ECO:0000313" key="9">
    <source>
        <dbReference type="Proteomes" id="UP000526233"/>
    </source>
</evidence>
<proteinExistence type="inferred from homology"/>
<dbReference type="InterPro" id="IPR038488">
    <property type="entry name" value="Integrase_DNA-bd_sf"/>
</dbReference>
<dbReference type="InterPro" id="IPR011010">
    <property type="entry name" value="DNA_brk_join_enz"/>
</dbReference>
<keyword evidence="2" id="KW-0229">DNA integration</keyword>
<evidence type="ECO:0000256" key="1">
    <source>
        <dbReference type="ARBA" id="ARBA00008857"/>
    </source>
</evidence>
<evidence type="ECO:0000259" key="6">
    <source>
        <dbReference type="PROSITE" id="PS51898"/>
    </source>
</evidence>
<dbReference type="PANTHER" id="PTHR30629:SF2">
    <property type="entry name" value="PROPHAGE INTEGRASE INTS-RELATED"/>
    <property type="match status" value="1"/>
</dbReference>
<dbReference type="EMBL" id="PKQI01000001">
    <property type="protein sequence ID" value="NNV19521.1"/>
    <property type="molecule type" value="Genomic_DNA"/>
</dbReference>
<protein>
    <submittedName>
        <fullName evidence="8">DUF4102 domain-containing protein</fullName>
    </submittedName>
</protein>
<dbReference type="Gene3D" id="3.30.160.390">
    <property type="entry name" value="Integrase, DNA-binding domain"/>
    <property type="match status" value="1"/>
</dbReference>
<feature type="domain" description="Tyr recombinase" evidence="6">
    <location>
        <begin position="214"/>
        <end position="398"/>
    </location>
</feature>
<dbReference type="Pfam" id="PF22022">
    <property type="entry name" value="Phage_int_M"/>
    <property type="match status" value="1"/>
</dbReference>
<dbReference type="InterPro" id="IPR010998">
    <property type="entry name" value="Integrase_recombinase_N"/>
</dbReference>
<dbReference type="Gene3D" id="1.10.443.10">
    <property type="entry name" value="Intergrase catalytic core"/>
    <property type="match status" value="1"/>
</dbReference>
<dbReference type="PROSITE" id="PS51898">
    <property type="entry name" value="TYR_RECOMBINASE"/>
    <property type="match status" value="1"/>
</dbReference>
<evidence type="ECO:0000256" key="4">
    <source>
        <dbReference type="ARBA" id="ARBA00023172"/>
    </source>
</evidence>
<reference evidence="8 9" key="1">
    <citation type="submission" date="2018-11" db="EMBL/GenBank/DDBJ databases">
        <title>Genome sequencing and analysis.</title>
        <authorList>
            <person name="Huang Y.-T."/>
        </authorList>
    </citation>
    <scope>NUCLEOTIDE SEQUENCE [LARGE SCALE GENOMIC DNA]</scope>
    <source>
        <strain evidence="8 9">SHIN</strain>
    </source>
</reference>
<feature type="domain" description="Core-binding (CB)" evidence="7">
    <location>
        <begin position="96"/>
        <end position="188"/>
    </location>
</feature>
<dbReference type="PANTHER" id="PTHR30629">
    <property type="entry name" value="PROPHAGE INTEGRASE"/>
    <property type="match status" value="1"/>
</dbReference>
<dbReference type="InterPro" id="IPR002104">
    <property type="entry name" value="Integrase_catalytic"/>
</dbReference>
<dbReference type="SUPFAM" id="SSF56349">
    <property type="entry name" value="DNA breaking-rejoining enzymes"/>
    <property type="match status" value="1"/>
</dbReference>
<dbReference type="InterPro" id="IPR013762">
    <property type="entry name" value="Integrase-like_cat_sf"/>
</dbReference>
<dbReference type="Pfam" id="PF13356">
    <property type="entry name" value="Arm-DNA-bind_3"/>
    <property type="match status" value="1"/>
</dbReference>
<dbReference type="CDD" id="cd00801">
    <property type="entry name" value="INT_P4_C"/>
    <property type="match status" value="1"/>
</dbReference>
<dbReference type="InterPro" id="IPR025166">
    <property type="entry name" value="Integrase_DNA_bind_dom"/>
</dbReference>
<dbReference type="PROSITE" id="PS51900">
    <property type="entry name" value="CB"/>
    <property type="match status" value="1"/>
</dbReference>
<evidence type="ECO:0000256" key="3">
    <source>
        <dbReference type="ARBA" id="ARBA00023125"/>
    </source>
</evidence>
<organism evidence="8 9">
    <name type="scientific">Brucella pseudogrignonensis</name>
    <dbReference type="NCBI Taxonomy" id="419475"/>
    <lineage>
        <taxon>Bacteria</taxon>
        <taxon>Pseudomonadati</taxon>
        <taxon>Pseudomonadota</taxon>
        <taxon>Alphaproteobacteria</taxon>
        <taxon>Hyphomicrobiales</taxon>
        <taxon>Brucellaceae</taxon>
        <taxon>Brucella/Ochrobactrum group</taxon>
        <taxon>Brucella</taxon>
    </lineage>
</organism>
<evidence type="ECO:0000259" key="7">
    <source>
        <dbReference type="PROSITE" id="PS51900"/>
    </source>
</evidence>
<dbReference type="Gene3D" id="1.10.150.130">
    <property type="match status" value="1"/>
</dbReference>
<comment type="caution">
    <text evidence="8">The sequence shown here is derived from an EMBL/GenBank/DDBJ whole genome shotgun (WGS) entry which is preliminary data.</text>
</comment>
<dbReference type="GO" id="GO:0015074">
    <property type="term" value="P:DNA integration"/>
    <property type="evidence" value="ECO:0007669"/>
    <property type="project" value="UniProtKB-KW"/>
</dbReference>
<dbReference type="GO" id="GO:0003677">
    <property type="term" value="F:DNA binding"/>
    <property type="evidence" value="ECO:0007669"/>
    <property type="project" value="UniProtKB-UniRule"/>
</dbReference>
<gene>
    <name evidence="8" type="ORF">EHE22_03635</name>
</gene>